<proteinExistence type="predicted"/>
<evidence type="ECO:0000313" key="2">
    <source>
        <dbReference type="EMBL" id="MED6162887.1"/>
    </source>
</evidence>
<comment type="caution">
    <text evidence="2">The sequence shown here is derived from an EMBL/GenBank/DDBJ whole genome shotgun (WGS) entry which is preliminary data.</text>
</comment>
<reference evidence="2 3" key="1">
    <citation type="journal article" date="2023" name="Plants (Basel)">
        <title>Bridging the Gap: Combining Genomics and Transcriptomics Approaches to Understand Stylosanthes scabra, an Orphan Legume from the Brazilian Caatinga.</title>
        <authorList>
            <person name="Ferreira-Neto J.R.C."/>
            <person name="da Silva M.D."/>
            <person name="Binneck E."/>
            <person name="de Melo N.F."/>
            <person name="da Silva R.H."/>
            <person name="de Melo A.L.T.M."/>
            <person name="Pandolfi V."/>
            <person name="Bustamante F.O."/>
            <person name="Brasileiro-Vidal A.C."/>
            <person name="Benko-Iseppon A.M."/>
        </authorList>
    </citation>
    <scope>NUCLEOTIDE SEQUENCE [LARGE SCALE GENOMIC DNA]</scope>
    <source>
        <tissue evidence="2">Leaves</tissue>
    </source>
</reference>
<organism evidence="2 3">
    <name type="scientific">Stylosanthes scabra</name>
    <dbReference type="NCBI Taxonomy" id="79078"/>
    <lineage>
        <taxon>Eukaryota</taxon>
        <taxon>Viridiplantae</taxon>
        <taxon>Streptophyta</taxon>
        <taxon>Embryophyta</taxon>
        <taxon>Tracheophyta</taxon>
        <taxon>Spermatophyta</taxon>
        <taxon>Magnoliopsida</taxon>
        <taxon>eudicotyledons</taxon>
        <taxon>Gunneridae</taxon>
        <taxon>Pentapetalae</taxon>
        <taxon>rosids</taxon>
        <taxon>fabids</taxon>
        <taxon>Fabales</taxon>
        <taxon>Fabaceae</taxon>
        <taxon>Papilionoideae</taxon>
        <taxon>50 kb inversion clade</taxon>
        <taxon>dalbergioids sensu lato</taxon>
        <taxon>Dalbergieae</taxon>
        <taxon>Pterocarpus clade</taxon>
        <taxon>Stylosanthes</taxon>
    </lineage>
</organism>
<accession>A0ABU6UNL1</accession>
<evidence type="ECO:0000313" key="3">
    <source>
        <dbReference type="Proteomes" id="UP001341840"/>
    </source>
</evidence>
<sequence length="156" mass="17883">MKWYRHITRKWIGRPSATLGHVPASPTQTTVPSPSEEDETETRRGRCKLTGLAATRTRLCDDQSSSSSSQATQQSTPAPNVPQHHLPQQQLPQHWGTFSIQYHLLIQQQLAAHLTLLPRRHSHGIFHTHTHTLLISFHHLRHHLDFLICVLNCYVF</sequence>
<dbReference type="Proteomes" id="UP001341840">
    <property type="component" value="Unassembled WGS sequence"/>
</dbReference>
<keyword evidence="3" id="KW-1185">Reference proteome</keyword>
<feature type="compositionally biased region" description="Low complexity" evidence="1">
    <location>
        <begin position="63"/>
        <end position="86"/>
    </location>
</feature>
<protein>
    <submittedName>
        <fullName evidence="2">Uncharacterized protein</fullName>
    </submittedName>
</protein>
<feature type="region of interest" description="Disordered" evidence="1">
    <location>
        <begin position="15"/>
        <end position="86"/>
    </location>
</feature>
<name>A0ABU6UNL1_9FABA</name>
<dbReference type="EMBL" id="JASCZI010121763">
    <property type="protein sequence ID" value="MED6162887.1"/>
    <property type="molecule type" value="Genomic_DNA"/>
</dbReference>
<evidence type="ECO:0000256" key="1">
    <source>
        <dbReference type="SAM" id="MobiDB-lite"/>
    </source>
</evidence>
<gene>
    <name evidence="2" type="ORF">PIB30_074697</name>
</gene>